<evidence type="ECO:0000256" key="4">
    <source>
        <dbReference type="ARBA" id="ARBA00023315"/>
    </source>
</evidence>
<protein>
    <recommendedName>
        <fullName evidence="7">Acyltransferase</fullName>
    </recommendedName>
</protein>
<accession>A0ABQ1U0E2</accession>
<dbReference type="PROSITE" id="PS00101">
    <property type="entry name" value="HEXAPEP_TRANSFERASES"/>
    <property type="match status" value="1"/>
</dbReference>
<sequence>MIRKILNILKKKKKVLTSLERYQNYFTKEDSTFMKNCTIRFDVIDQIENRQYITIGEKGIINANFIFESARGEIIIGNNVHLGGVTFISRNKIEIHNDVTMAWGITIYDHNSHSIYWEERKSDNHQCYDDYINCNGNNVANKNWSYVADAPIVIESKVWIGFGVTILKGVTVGEGAVIGAKSVVTKNVEPWTVVVGNPAVIVKYLPEYNKNQ</sequence>
<evidence type="ECO:0000256" key="3">
    <source>
        <dbReference type="ARBA" id="ARBA00022737"/>
    </source>
</evidence>
<keyword evidence="3" id="KW-0677">Repeat</keyword>
<comment type="similarity">
    <text evidence="1">Belongs to the transferase hexapeptide repeat family.</text>
</comment>
<comment type="caution">
    <text evidence="5">The sequence shown here is derived from an EMBL/GenBank/DDBJ whole genome shotgun (WGS) entry which is preliminary data.</text>
</comment>
<dbReference type="InterPro" id="IPR051159">
    <property type="entry name" value="Hexapeptide_acetyltransf"/>
</dbReference>
<dbReference type="PANTHER" id="PTHR23416:SF23">
    <property type="entry name" value="ACETYLTRANSFERASE C18B11.09C-RELATED"/>
    <property type="match status" value="1"/>
</dbReference>
<dbReference type="InterPro" id="IPR018357">
    <property type="entry name" value="Hexapep_transf_CS"/>
</dbReference>
<dbReference type="Proteomes" id="UP000655016">
    <property type="component" value="Unassembled WGS sequence"/>
</dbReference>
<keyword evidence="6" id="KW-1185">Reference proteome</keyword>
<dbReference type="PANTHER" id="PTHR23416">
    <property type="entry name" value="SIALIC ACID SYNTHASE-RELATED"/>
    <property type="match status" value="1"/>
</dbReference>
<proteinExistence type="inferred from homology"/>
<evidence type="ECO:0000313" key="6">
    <source>
        <dbReference type="Proteomes" id="UP000655016"/>
    </source>
</evidence>
<keyword evidence="4" id="KW-0012">Acyltransferase</keyword>
<reference evidence="6" key="1">
    <citation type="journal article" date="2019" name="Int. J. Syst. Evol. Microbiol.">
        <title>The Global Catalogue of Microorganisms (GCM) 10K type strain sequencing project: providing services to taxonomists for standard genome sequencing and annotation.</title>
        <authorList>
            <consortium name="The Broad Institute Genomics Platform"/>
            <consortium name="The Broad Institute Genome Sequencing Center for Infectious Disease"/>
            <person name="Wu L."/>
            <person name="Ma J."/>
        </authorList>
    </citation>
    <scope>NUCLEOTIDE SEQUENCE [LARGE SCALE GENOMIC DNA]</scope>
    <source>
        <strain evidence="6">CGMCC 1.16060</strain>
    </source>
</reference>
<name>A0ABQ1U0E2_9FLAO</name>
<dbReference type="InterPro" id="IPR011004">
    <property type="entry name" value="Trimer_LpxA-like_sf"/>
</dbReference>
<evidence type="ECO:0000313" key="5">
    <source>
        <dbReference type="EMBL" id="GGF08351.1"/>
    </source>
</evidence>
<evidence type="ECO:0008006" key="7">
    <source>
        <dbReference type="Google" id="ProtNLM"/>
    </source>
</evidence>
<organism evidence="5 6">
    <name type="scientific">Flavobacterium limi</name>
    <dbReference type="NCBI Taxonomy" id="2045105"/>
    <lineage>
        <taxon>Bacteria</taxon>
        <taxon>Pseudomonadati</taxon>
        <taxon>Bacteroidota</taxon>
        <taxon>Flavobacteriia</taxon>
        <taxon>Flavobacteriales</taxon>
        <taxon>Flavobacteriaceae</taxon>
        <taxon>Flavobacterium</taxon>
    </lineage>
</organism>
<dbReference type="Pfam" id="PF00132">
    <property type="entry name" value="Hexapep"/>
    <property type="match status" value="1"/>
</dbReference>
<dbReference type="InterPro" id="IPR001451">
    <property type="entry name" value="Hexapep"/>
</dbReference>
<dbReference type="RefSeq" id="WP_163393931.1">
    <property type="nucleotide sequence ID" value="NZ_BMKP01000003.1"/>
</dbReference>
<evidence type="ECO:0000256" key="1">
    <source>
        <dbReference type="ARBA" id="ARBA00007274"/>
    </source>
</evidence>
<dbReference type="EMBL" id="BMKP01000003">
    <property type="protein sequence ID" value="GGF08351.1"/>
    <property type="molecule type" value="Genomic_DNA"/>
</dbReference>
<keyword evidence="2" id="KW-0808">Transferase</keyword>
<gene>
    <name evidence="5" type="ORF">GCM10011518_16980</name>
</gene>
<dbReference type="CDD" id="cd04647">
    <property type="entry name" value="LbH_MAT_like"/>
    <property type="match status" value="1"/>
</dbReference>
<evidence type="ECO:0000256" key="2">
    <source>
        <dbReference type="ARBA" id="ARBA00022679"/>
    </source>
</evidence>
<dbReference type="Gene3D" id="2.160.10.10">
    <property type="entry name" value="Hexapeptide repeat proteins"/>
    <property type="match status" value="1"/>
</dbReference>
<dbReference type="SUPFAM" id="SSF51161">
    <property type="entry name" value="Trimeric LpxA-like enzymes"/>
    <property type="match status" value="1"/>
</dbReference>